<dbReference type="InterPro" id="IPR001296">
    <property type="entry name" value="Glyco_trans_1"/>
</dbReference>
<dbReference type="AlphaFoldDB" id="A0A1G1V9A8"/>
<dbReference type="EMBL" id="MHBZ01000011">
    <property type="protein sequence ID" value="OGY11792.1"/>
    <property type="molecule type" value="Genomic_DNA"/>
</dbReference>
<accession>A0A1G1V9A8</accession>
<dbReference type="STRING" id="1797516.A3D26_01640"/>
<dbReference type="PANTHER" id="PTHR12526">
    <property type="entry name" value="GLYCOSYLTRANSFERASE"/>
    <property type="match status" value="1"/>
</dbReference>
<dbReference type="Proteomes" id="UP000178319">
    <property type="component" value="Unassembled WGS sequence"/>
</dbReference>
<dbReference type="InterPro" id="IPR028098">
    <property type="entry name" value="Glyco_trans_4-like_N"/>
</dbReference>
<evidence type="ECO:0000313" key="3">
    <source>
        <dbReference type="EMBL" id="OGY11792.1"/>
    </source>
</evidence>
<evidence type="ECO:0000259" key="2">
    <source>
        <dbReference type="Pfam" id="PF13439"/>
    </source>
</evidence>
<dbReference type="GO" id="GO:0016757">
    <property type="term" value="F:glycosyltransferase activity"/>
    <property type="evidence" value="ECO:0007669"/>
    <property type="project" value="InterPro"/>
</dbReference>
<comment type="caution">
    <text evidence="3">The sequence shown here is derived from an EMBL/GenBank/DDBJ whole genome shotgun (WGS) entry which is preliminary data.</text>
</comment>
<reference evidence="3 4" key="1">
    <citation type="journal article" date="2016" name="Nat. Commun.">
        <title>Thousands of microbial genomes shed light on interconnected biogeochemical processes in an aquifer system.</title>
        <authorList>
            <person name="Anantharaman K."/>
            <person name="Brown C.T."/>
            <person name="Hug L.A."/>
            <person name="Sharon I."/>
            <person name="Castelle C.J."/>
            <person name="Probst A.J."/>
            <person name="Thomas B.C."/>
            <person name="Singh A."/>
            <person name="Wilkins M.J."/>
            <person name="Karaoz U."/>
            <person name="Brodie E.L."/>
            <person name="Williams K.H."/>
            <person name="Hubbard S.S."/>
            <person name="Banfield J.F."/>
        </authorList>
    </citation>
    <scope>NUCLEOTIDE SEQUENCE [LARGE SCALE GENOMIC DNA]</scope>
</reference>
<name>A0A1G1V9A8_9BACT</name>
<protein>
    <recommendedName>
        <fullName evidence="5">Glycosyl transferase family 1 domain-containing protein</fullName>
    </recommendedName>
</protein>
<dbReference type="CDD" id="cd03801">
    <property type="entry name" value="GT4_PimA-like"/>
    <property type="match status" value="1"/>
</dbReference>
<dbReference type="Pfam" id="PF00534">
    <property type="entry name" value="Glycos_transf_1"/>
    <property type="match status" value="1"/>
</dbReference>
<organism evidence="3 4">
    <name type="scientific">Candidatus Blackburnbacteria bacterium RIFCSPHIGHO2_02_FULL_44_20</name>
    <dbReference type="NCBI Taxonomy" id="1797516"/>
    <lineage>
        <taxon>Bacteria</taxon>
        <taxon>Candidatus Blackburniibacteriota</taxon>
    </lineage>
</organism>
<feature type="domain" description="Glycosyltransferase subfamily 4-like N-terminal" evidence="2">
    <location>
        <begin position="17"/>
        <end position="180"/>
    </location>
</feature>
<dbReference type="Gene3D" id="3.40.50.2000">
    <property type="entry name" value="Glycogen Phosphorylase B"/>
    <property type="match status" value="2"/>
</dbReference>
<dbReference type="Pfam" id="PF13439">
    <property type="entry name" value="Glyco_transf_4"/>
    <property type="match status" value="1"/>
</dbReference>
<gene>
    <name evidence="3" type="ORF">A3D26_01640</name>
</gene>
<evidence type="ECO:0000259" key="1">
    <source>
        <dbReference type="Pfam" id="PF00534"/>
    </source>
</evidence>
<evidence type="ECO:0000313" key="4">
    <source>
        <dbReference type="Proteomes" id="UP000178319"/>
    </source>
</evidence>
<dbReference type="SUPFAM" id="SSF53756">
    <property type="entry name" value="UDP-Glycosyltransferase/glycogen phosphorylase"/>
    <property type="match status" value="1"/>
</dbReference>
<dbReference type="PANTHER" id="PTHR12526:SF618">
    <property type="entry name" value="GLYCOSYLTRANSFERASE, FAMILY 4"/>
    <property type="match status" value="1"/>
</dbReference>
<proteinExistence type="predicted"/>
<evidence type="ECO:0008006" key="5">
    <source>
        <dbReference type="Google" id="ProtNLM"/>
    </source>
</evidence>
<feature type="domain" description="Glycosyl transferase family 1" evidence="1">
    <location>
        <begin position="183"/>
        <end position="349"/>
    </location>
</feature>
<sequence length="375" mass="43086">MNILILSWRDPKHPQAGGAEQVMHEHMKGWIAAGHTVTFFSSRSRGSKAEEWLDGIRIIRRGSDLFLGVQLEAFWWYLFTDHEKFDLVVDEFHGYPFFTPLFTRIPKLAVLQEVAREVWFLNYLPWPWRWIIGFIGYWTEPLVFLLYKKTPFLVGSLSAKQDLMSFGVPQKNISIVPHGIIKTEKPVNIPRKEERKTIIFLGALTTDKGIEEALEAFGILQKKGNYNFWIVGRGEPLYIKKLKNGCKRLGVINNTTFFGFVSQKRKFQLLGRAHILINPSIREGWGLVNIEANAMGTPVVAYKSPGLVDSVNDGRSGLLCKENTPKDIAKMVTMLLENNKLYTNLQKGAVEWSKRFSWEKSKKLSLDLIERIDEN</sequence>